<gene>
    <name evidence="2" type="ORF">OIDMADRAFT_199957</name>
</gene>
<feature type="compositionally biased region" description="Polar residues" evidence="1">
    <location>
        <begin position="24"/>
        <end position="34"/>
    </location>
</feature>
<reference evidence="3" key="2">
    <citation type="submission" date="2015-01" db="EMBL/GenBank/DDBJ databases">
        <title>Evolutionary Origins and Diversification of the Mycorrhizal Mutualists.</title>
        <authorList>
            <consortium name="DOE Joint Genome Institute"/>
            <consortium name="Mycorrhizal Genomics Consortium"/>
            <person name="Kohler A."/>
            <person name="Kuo A."/>
            <person name="Nagy L.G."/>
            <person name="Floudas D."/>
            <person name="Copeland A."/>
            <person name="Barry K.W."/>
            <person name="Cichocki N."/>
            <person name="Veneault-Fourrey C."/>
            <person name="LaButti K."/>
            <person name="Lindquist E.A."/>
            <person name="Lipzen A."/>
            <person name="Lundell T."/>
            <person name="Morin E."/>
            <person name="Murat C."/>
            <person name="Riley R."/>
            <person name="Ohm R."/>
            <person name="Sun H."/>
            <person name="Tunlid A."/>
            <person name="Henrissat B."/>
            <person name="Grigoriev I.V."/>
            <person name="Hibbett D.S."/>
            <person name="Martin F."/>
        </authorList>
    </citation>
    <scope>NUCLEOTIDE SEQUENCE [LARGE SCALE GENOMIC DNA]</scope>
    <source>
        <strain evidence="3">Zn</strain>
    </source>
</reference>
<reference evidence="2 3" key="1">
    <citation type="submission" date="2014-04" db="EMBL/GenBank/DDBJ databases">
        <authorList>
            <consortium name="DOE Joint Genome Institute"/>
            <person name="Kuo A."/>
            <person name="Martino E."/>
            <person name="Perotto S."/>
            <person name="Kohler A."/>
            <person name="Nagy L.G."/>
            <person name="Floudas D."/>
            <person name="Copeland A."/>
            <person name="Barry K.W."/>
            <person name="Cichocki N."/>
            <person name="Veneault-Fourrey C."/>
            <person name="LaButti K."/>
            <person name="Lindquist E.A."/>
            <person name="Lipzen A."/>
            <person name="Lundell T."/>
            <person name="Morin E."/>
            <person name="Murat C."/>
            <person name="Sun H."/>
            <person name="Tunlid A."/>
            <person name="Henrissat B."/>
            <person name="Grigoriev I.V."/>
            <person name="Hibbett D.S."/>
            <person name="Martin F."/>
            <person name="Nordberg H.P."/>
            <person name="Cantor M.N."/>
            <person name="Hua S.X."/>
        </authorList>
    </citation>
    <scope>NUCLEOTIDE SEQUENCE [LARGE SCALE GENOMIC DNA]</scope>
    <source>
        <strain evidence="2 3">Zn</strain>
    </source>
</reference>
<feature type="region of interest" description="Disordered" evidence="1">
    <location>
        <begin position="214"/>
        <end position="257"/>
    </location>
</feature>
<dbReference type="AlphaFoldDB" id="A0A0C3HDQ7"/>
<evidence type="ECO:0000256" key="1">
    <source>
        <dbReference type="SAM" id="MobiDB-lite"/>
    </source>
</evidence>
<sequence>MHSPIIHSQKDSRRSDDSQDSRSTAPTSLYSSAGLSLYPPTERLVYTKPYDVSPATTYYPRSSTETYLSGASEEDLCEEPDEYDHEYDVPELRVRDEVNMDLRPSTPQDFAELFASSKRLYIKHDDTTYDGNMNLRVDTEDPFGGPRASIQLFHMRMHDLKKREFSLRRYERASGREICHSSRKYKSTSDRRPGLARSMSNAFASITGGNKFKRTNSGLSTHAMHSANPIKRQDSGYGSSQDDEEDSEPKPVDQVPTNTIKLEFSNYAVVEVKRRGAKSSKRYEFEYWGHTYCWKRVIEQDGEGKAVSYHLHKDDGHIVAHIVPEMRSPSQIRSQAVAGGWVPPCSMWVSEHSFMEASTDVADVIVATGLVTLADDCIKRHFHPEAVQTHHHQVNVPLTPLKIDLVGPKAMAEHVFKRRGSASSNKEKEHKGSPLKFESPVAGIHVGTY</sequence>
<organism evidence="2 3">
    <name type="scientific">Oidiodendron maius (strain Zn)</name>
    <dbReference type="NCBI Taxonomy" id="913774"/>
    <lineage>
        <taxon>Eukaryota</taxon>
        <taxon>Fungi</taxon>
        <taxon>Dikarya</taxon>
        <taxon>Ascomycota</taxon>
        <taxon>Pezizomycotina</taxon>
        <taxon>Leotiomycetes</taxon>
        <taxon>Leotiomycetes incertae sedis</taxon>
        <taxon>Myxotrichaceae</taxon>
        <taxon>Oidiodendron</taxon>
    </lineage>
</organism>
<dbReference type="EMBL" id="KN832877">
    <property type="protein sequence ID" value="KIN00447.1"/>
    <property type="molecule type" value="Genomic_DNA"/>
</dbReference>
<feature type="region of interest" description="Disordered" evidence="1">
    <location>
        <begin position="1"/>
        <end position="35"/>
    </location>
</feature>
<dbReference type="STRING" id="913774.A0A0C3HDQ7"/>
<proteinExistence type="predicted"/>
<feature type="compositionally biased region" description="Basic and acidic residues" evidence="1">
    <location>
        <begin position="8"/>
        <end position="20"/>
    </location>
</feature>
<dbReference type="OrthoDB" id="5317787at2759"/>
<dbReference type="Proteomes" id="UP000054321">
    <property type="component" value="Unassembled WGS sequence"/>
</dbReference>
<name>A0A0C3HDQ7_OIDMZ</name>
<dbReference type="InParanoid" id="A0A0C3HDQ7"/>
<feature type="region of interest" description="Disordered" evidence="1">
    <location>
        <begin position="417"/>
        <end position="449"/>
    </location>
</feature>
<evidence type="ECO:0000313" key="2">
    <source>
        <dbReference type="EMBL" id="KIN00447.1"/>
    </source>
</evidence>
<keyword evidence="3" id="KW-1185">Reference proteome</keyword>
<evidence type="ECO:0000313" key="3">
    <source>
        <dbReference type="Proteomes" id="UP000054321"/>
    </source>
</evidence>
<accession>A0A0C3HDQ7</accession>
<protein>
    <recommendedName>
        <fullName evidence="4">Calcofluor white hypersensitive protein</fullName>
    </recommendedName>
</protein>
<evidence type="ECO:0008006" key="4">
    <source>
        <dbReference type="Google" id="ProtNLM"/>
    </source>
</evidence>
<dbReference type="HOGENOM" id="CLU_033074_1_1_1"/>